<feature type="transmembrane region" description="Helical" evidence="1">
    <location>
        <begin position="6"/>
        <end position="21"/>
    </location>
</feature>
<reference evidence="2 3" key="1">
    <citation type="submission" date="2022-12" db="EMBL/GenBank/DDBJ databases">
        <title>Genomic features and morphological characterization of a novel Knufia sp. strain isolated from spacecraft assembly facility.</title>
        <authorList>
            <person name="Teixeira M."/>
            <person name="Chander A.M."/>
            <person name="Stajich J.E."/>
            <person name="Venkateswaran K."/>
        </authorList>
    </citation>
    <scope>NUCLEOTIDE SEQUENCE [LARGE SCALE GENOMIC DNA]</scope>
    <source>
        <strain evidence="2 3">FJI-L2-BK-P2</strain>
    </source>
</reference>
<gene>
    <name evidence="2" type="ORF">OHC33_005463</name>
</gene>
<evidence type="ECO:0000313" key="3">
    <source>
        <dbReference type="Proteomes" id="UP001316803"/>
    </source>
</evidence>
<proteinExistence type="predicted"/>
<accession>A0AAN8EE57</accession>
<comment type="caution">
    <text evidence="2">The sequence shown here is derived from an EMBL/GenBank/DDBJ whole genome shotgun (WGS) entry which is preliminary data.</text>
</comment>
<keyword evidence="1" id="KW-0812">Transmembrane</keyword>
<keyword evidence="1" id="KW-1133">Transmembrane helix</keyword>
<dbReference type="AlphaFoldDB" id="A0AAN8EE57"/>
<name>A0AAN8EE57_9EURO</name>
<keyword evidence="1" id="KW-0472">Membrane</keyword>
<keyword evidence="3" id="KW-1185">Reference proteome</keyword>
<evidence type="ECO:0000256" key="1">
    <source>
        <dbReference type="SAM" id="Phobius"/>
    </source>
</evidence>
<organism evidence="2 3">
    <name type="scientific">Knufia fluminis</name>
    <dbReference type="NCBI Taxonomy" id="191047"/>
    <lineage>
        <taxon>Eukaryota</taxon>
        <taxon>Fungi</taxon>
        <taxon>Dikarya</taxon>
        <taxon>Ascomycota</taxon>
        <taxon>Pezizomycotina</taxon>
        <taxon>Eurotiomycetes</taxon>
        <taxon>Chaetothyriomycetidae</taxon>
        <taxon>Chaetothyriales</taxon>
        <taxon>Trichomeriaceae</taxon>
        <taxon>Knufia</taxon>
    </lineage>
</organism>
<dbReference type="Proteomes" id="UP001316803">
    <property type="component" value="Unassembled WGS sequence"/>
</dbReference>
<protein>
    <submittedName>
        <fullName evidence="2">Uncharacterized protein</fullName>
    </submittedName>
</protein>
<evidence type="ECO:0000313" key="2">
    <source>
        <dbReference type="EMBL" id="KAK5953519.1"/>
    </source>
</evidence>
<sequence length="85" mass="9585">MPVGILAGISILMFIFIWWWFPRHWRKGVAADMAEVDEARRHRDAAIIERATQRGIEGAAYGQEDGDSKEVAKPKLTYVPPVAGY</sequence>
<dbReference type="EMBL" id="JAKLMC020000011">
    <property type="protein sequence ID" value="KAK5953519.1"/>
    <property type="molecule type" value="Genomic_DNA"/>
</dbReference>